<gene>
    <name evidence="1" type="ORF">AF72_05925</name>
</gene>
<sequence length="129" mass="14970">MSCTAWAKIENTTTHTNITHLKHCVSVQYTYIALIKKFSLLRNSANEDASQYKKCIMLNILLTTVFKSMTTFIRYNRDMKNGLFVSLYCTQQMNLADNSIPYINHSPLAQLHISDSAEKSFNFIYRKMK</sequence>
<reference evidence="1 2" key="1">
    <citation type="journal article" date="2014" name="Genome Announc.">
        <title>Draft Genome Sequence of Xylella fastidiosa Pear Leaf Scorch Strain in Taiwan.</title>
        <authorList>
            <person name="Su C.C."/>
            <person name="Deng W.L."/>
            <person name="Jan F.J."/>
            <person name="Chang C.J."/>
            <person name="Huang H."/>
            <person name="Chen J."/>
        </authorList>
    </citation>
    <scope>NUCLEOTIDE SEQUENCE [LARGE SCALE GENOMIC DNA]</scope>
    <source>
        <strain evidence="1 2">PLS229</strain>
    </source>
</reference>
<protein>
    <submittedName>
        <fullName evidence="1">Uncharacterized protein</fullName>
    </submittedName>
</protein>
<evidence type="ECO:0000313" key="2">
    <source>
        <dbReference type="Proteomes" id="UP000020406"/>
    </source>
</evidence>
<name>Z9JK10_9GAMM</name>
<proteinExistence type="predicted"/>
<evidence type="ECO:0000313" key="1">
    <source>
        <dbReference type="EMBL" id="EWS78333.1"/>
    </source>
</evidence>
<dbReference type="AlphaFoldDB" id="Z9JK10"/>
<organism evidence="1 2">
    <name type="scientific">Xylella taiwanensis</name>
    <dbReference type="NCBI Taxonomy" id="1444770"/>
    <lineage>
        <taxon>Bacteria</taxon>
        <taxon>Pseudomonadati</taxon>
        <taxon>Pseudomonadota</taxon>
        <taxon>Gammaproteobacteria</taxon>
        <taxon>Lysobacterales</taxon>
        <taxon>Lysobacteraceae</taxon>
        <taxon>Xylella</taxon>
    </lineage>
</organism>
<accession>Z9JK10</accession>
<dbReference type="Proteomes" id="UP000020406">
    <property type="component" value="Unassembled WGS sequence"/>
</dbReference>
<comment type="caution">
    <text evidence="1">The sequence shown here is derived from an EMBL/GenBank/DDBJ whole genome shotgun (WGS) entry which is preliminary data.</text>
</comment>
<dbReference type="EMBL" id="JDSQ01000008">
    <property type="protein sequence ID" value="EWS78333.1"/>
    <property type="molecule type" value="Genomic_DNA"/>
</dbReference>